<evidence type="ECO:0000313" key="2">
    <source>
        <dbReference type="EMBL" id="KAB1439562.1"/>
    </source>
</evidence>
<gene>
    <name evidence="2" type="ORF">F7O84_03990</name>
</gene>
<name>A0A7V7UCN7_9FIRM</name>
<dbReference type="Pfam" id="PF10105">
    <property type="entry name" value="DUF2344"/>
    <property type="match status" value="1"/>
</dbReference>
<protein>
    <submittedName>
        <fullName evidence="2">DUF2344 domain-containing protein</fullName>
    </submittedName>
</protein>
<dbReference type="RefSeq" id="WP_151142183.1">
    <property type="nucleotide sequence ID" value="NZ_WAGX01000004.1"/>
</dbReference>
<dbReference type="AlphaFoldDB" id="A0A7V7UCN7"/>
<dbReference type="InterPro" id="IPR018768">
    <property type="entry name" value="DUF2344"/>
</dbReference>
<dbReference type="EMBL" id="WAGX01000004">
    <property type="protein sequence ID" value="KAB1439562.1"/>
    <property type="molecule type" value="Genomic_DNA"/>
</dbReference>
<dbReference type="OrthoDB" id="9780488at2"/>
<proteinExistence type="predicted"/>
<reference evidence="2 3" key="2">
    <citation type="submission" date="2020-02" db="EMBL/GenBank/DDBJ databases">
        <title>Candidatus Galacturonibacter soehngenii shows hetero-acetogenic catabolism of galacturonic acid but lacks a canonical carbon monoxide dehydrogenase/acetyl-CoA synthase complex.</title>
        <authorList>
            <person name="Diender M."/>
            <person name="Stouten G.R."/>
            <person name="Petersen J.F."/>
            <person name="Nielsen P.H."/>
            <person name="Dueholm M.S."/>
            <person name="Pronk J.T."/>
            <person name="Van Loosdrecht M.C.M."/>
        </authorList>
    </citation>
    <scope>NUCLEOTIDE SEQUENCE [LARGE SCALE GENOMIC DNA]</scope>
    <source>
        <strain evidence="2">GalUA</strain>
    </source>
</reference>
<evidence type="ECO:0000313" key="3">
    <source>
        <dbReference type="Proteomes" id="UP000461768"/>
    </source>
</evidence>
<accession>A0A7V7UCN7</accession>
<organism evidence="2 3">
    <name type="scientific">Candidatus Galacturonatibacter soehngenii</name>
    <dbReference type="NCBI Taxonomy" id="2307010"/>
    <lineage>
        <taxon>Bacteria</taxon>
        <taxon>Bacillati</taxon>
        <taxon>Bacillota</taxon>
        <taxon>Clostridia</taxon>
        <taxon>Lachnospirales</taxon>
        <taxon>Lachnospiraceae</taxon>
        <taxon>Candidatus Galacturonatibacter</taxon>
    </lineage>
</organism>
<sequence length="234" mass="26458">MKIRIKFRKNGVMKFVGHLDVMRYFQKAMRRADIDIAYSGGYSPHQVMSFAAPLGVGITSDAEYIDIEINTPITTKDALKQLNDTMVEGMEVVAFKQLPEESKIAMSIVDAADYEVCFREGYAPSGNWEEKISSFFAQEEIVVWKKTKKSEKEVDIKPLIHTISTKDGKISMQIASGSANNLKPELVIEAFANYIGFDLKEFSLLIHRKELYANIGDENQKELISLENMGEDIE</sequence>
<keyword evidence="3" id="KW-1185">Reference proteome</keyword>
<reference evidence="2 3" key="1">
    <citation type="submission" date="2019-09" db="EMBL/GenBank/DDBJ databases">
        <authorList>
            <person name="Valk L.C."/>
        </authorList>
    </citation>
    <scope>NUCLEOTIDE SEQUENCE [LARGE SCALE GENOMIC DNA]</scope>
    <source>
        <strain evidence="2">GalUA</strain>
    </source>
</reference>
<dbReference type="NCBIfam" id="TIGR03936">
    <property type="entry name" value="sam_1_link_chp"/>
    <property type="match status" value="1"/>
</dbReference>
<feature type="domain" description="DUF2344" evidence="1">
    <location>
        <begin position="2"/>
        <end position="184"/>
    </location>
</feature>
<evidence type="ECO:0000259" key="1">
    <source>
        <dbReference type="Pfam" id="PF10105"/>
    </source>
</evidence>
<comment type="caution">
    <text evidence="2">The sequence shown here is derived from an EMBL/GenBank/DDBJ whole genome shotgun (WGS) entry which is preliminary data.</text>
</comment>
<dbReference type="Proteomes" id="UP000461768">
    <property type="component" value="Unassembled WGS sequence"/>
</dbReference>